<feature type="transmembrane region" description="Helical" evidence="10">
    <location>
        <begin position="229"/>
        <end position="249"/>
    </location>
</feature>
<evidence type="ECO:0000256" key="7">
    <source>
        <dbReference type="ARBA" id="ARBA00023136"/>
    </source>
</evidence>
<dbReference type="GO" id="GO:0008360">
    <property type="term" value="P:regulation of cell shape"/>
    <property type="evidence" value="ECO:0007669"/>
    <property type="project" value="UniProtKB-UniRule"/>
</dbReference>
<evidence type="ECO:0000256" key="8">
    <source>
        <dbReference type="ARBA" id="ARBA00060041"/>
    </source>
</evidence>
<gene>
    <name evidence="10" type="primary">murJ</name>
</gene>
<comment type="similarity">
    <text evidence="9 10 11">Belongs to the MurJ/MviN family.</text>
</comment>
<feature type="transmembrane region" description="Helical" evidence="10">
    <location>
        <begin position="349"/>
        <end position="371"/>
    </location>
</feature>
<feature type="transmembrane region" description="Helical" evidence="10">
    <location>
        <begin position="441"/>
        <end position="462"/>
    </location>
</feature>
<keyword evidence="5 10" id="KW-0573">Peptidoglycan synthesis</keyword>
<dbReference type="NCBIfam" id="TIGR01695">
    <property type="entry name" value="murJ_mviN"/>
    <property type="match status" value="1"/>
</dbReference>
<dbReference type="UniPathway" id="UPA00219"/>
<dbReference type="GO" id="GO:0071555">
    <property type="term" value="P:cell wall organization"/>
    <property type="evidence" value="ECO:0007669"/>
    <property type="project" value="UniProtKB-UniRule"/>
</dbReference>
<reference evidence="12" key="1">
    <citation type="journal article" date="2011" name="Environ. Microbiol.">
        <title>Time-series analyses of Monterey Bay coastal microbial picoplankton using a 'genome proxy' microarray.</title>
        <authorList>
            <person name="Rich V.I."/>
            <person name="Pham V.D."/>
            <person name="Eppley J."/>
            <person name="Shi Y."/>
            <person name="DeLong E.F."/>
        </authorList>
    </citation>
    <scope>NUCLEOTIDE SEQUENCE</scope>
</reference>
<feature type="transmembrane region" description="Helical" evidence="10">
    <location>
        <begin position="29"/>
        <end position="49"/>
    </location>
</feature>
<dbReference type="GO" id="GO:0009252">
    <property type="term" value="P:peptidoglycan biosynthetic process"/>
    <property type="evidence" value="ECO:0007669"/>
    <property type="project" value="UniProtKB-UniRule"/>
</dbReference>
<evidence type="ECO:0000313" key="12">
    <source>
        <dbReference type="EMBL" id="ADI20019.1"/>
    </source>
</evidence>
<feature type="transmembrane region" description="Helical" evidence="10">
    <location>
        <begin position="271"/>
        <end position="288"/>
    </location>
</feature>
<accession>E0Y028</accession>
<proteinExistence type="inferred from homology"/>
<dbReference type="AlphaFoldDB" id="E0Y028"/>
<organism evidence="12">
    <name type="scientific">uncultured gamma proteobacterium EB000_65A11</name>
    <dbReference type="NCBI Taxonomy" id="710972"/>
    <lineage>
        <taxon>Bacteria</taxon>
        <taxon>Pseudomonadati</taxon>
        <taxon>Pseudomonadota</taxon>
        <taxon>Gammaproteobacteria</taxon>
        <taxon>environmental samples</taxon>
    </lineage>
</organism>
<evidence type="ECO:0000256" key="9">
    <source>
        <dbReference type="ARBA" id="ARBA00061532"/>
    </source>
</evidence>
<dbReference type="PRINTS" id="PR01806">
    <property type="entry name" value="VIRFACTRMVIN"/>
</dbReference>
<protein>
    <recommendedName>
        <fullName evidence="10">Probable lipid II flippase MurJ</fullName>
    </recommendedName>
</protein>
<name>E0Y028_9GAMM</name>
<evidence type="ECO:0000256" key="11">
    <source>
        <dbReference type="PIRNR" id="PIRNR002869"/>
    </source>
</evidence>
<dbReference type="PANTHER" id="PTHR47019">
    <property type="entry name" value="LIPID II FLIPPASE MURJ"/>
    <property type="match status" value="1"/>
</dbReference>
<keyword evidence="2 10" id="KW-1003">Cell membrane</keyword>
<evidence type="ECO:0000256" key="5">
    <source>
        <dbReference type="ARBA" id="ARBA00022984"/>
    </source>
</evidence>
<dbReference type="GO" id="GO:0005886">
    <property type="term" value="C:plasma membrane"/>
    <property type="evidence" value="ECO:0007669"/>
    <property type="project" value="UniProtKB-SubCell"/>
</dbReference>
<dbReference type="GO" id="GO:0034204">
    <property type="term" value="P:lipid translocation"/>
    <property type="evidence" value="ECO:0007669"/>
    <property type="project" value="TreeGrafter"/>
</dbReference>
<dbReference type="EMBL" id="GU474936">
    <property type="protein sequence ID" value="ADI20019.1"/>
    <property type="molecule type" value="Genomic_DNA"/>
</dbReference>
<keyword evidence="7 10" id="KW-0472">Membrane</keyword>
<feature type="transmembrane region" description="Helical" evidence="10">
    <location>
        <begin position="410"/>
        <end position="429"/>
    </location>
</feature>
<dbReference type="InterPro" id="IPR004268">
    <property type="entry name" value="MurJ"/>
</dbReference>
<keyword evidence="3 10" id="KW-0812">Transmembrane</keyword>
<evidence type="ECO:0000256" key="2">
    <source>
        <dbReference type="ARBA" id="ARBA00022475"/>
    </source>
</evidence>
<keyword evidence="10 11" id="KW-0813">Transport</keyword>
<dbReference type="PANTHER" id="PTHR47019:SF1">
    <property type="entry name" value="LIPID II FLIPPASE MURJ"/>
    <property type="match status" value="1"/>
</dbReference>
<dbReference type="PIRSF" id="PIRSF002869">
    <property type="entry name" value="MviN"/>
    <property type="match status" value="1"/>
</dbReference>
<evidence type="ECO:0000256" key="3">
    <source>
        <dbReference type="ARBA" id="ARBA00022692"/>
    </source>
</evidence>
<dbReference type="CDD" id="cd13123">
    <property type="entry name" value="MATE_MurJ_like"/>
    <property type="match status" value="1"/>
</dbReference>
<sequence>MLRSSGLVSLLTMLSRILGLVRDMVIANFFGAGAGADVFFLAFKIPNFFRRLFAEGAFSQAFVPVLTEYRELKSSSDVRDLVNKVSGTLGTTLLFITILGVLGASVVVSVFAAGFVYNGEFEKIALATEMLRLTFPYLFFISMTAFVGAVLNSAGKFGPPAFTPVLLNVCLIGSAIFLRPLLEVPVMSLAWAVLLAGIAQLCFLLPFVAREGLFPRPQLGFKDEGVKRIMTLMVPAMFGVSVGQINLLLDTVLASFLETGSLSWLYYSDRLLELPLALFGITIATVILPGLSREHATGSAVEFSNTLNWALRMVLAIGVPSSIALIILSEELITTLFFMGEMTERDVEMAALSLKAYGVGLLGHMIVKVMAPGYFSRQDTSTPVKYGIIALTSNMVLNLILVWYLKHAGLALATSLSAFINAGLLWYGLKKSGVLLVDDGWFRFFLQVVFANTILCMMLIFFVPSLSVWFELGFWHRVGLMLLVSGIGVAVYCISLLLTGFRFRQMLK</sequence>
<keyword evidence="4 10" id="KW-0133">Cell shape</keyword>
<keyword evidence="10" id="KW-0997">Cell inner membrane</keyword>
<feature type="transmembrane region" description="Helical" evidence="10">
    <location>
        <begin position="161"/>
        <end position="182"/>
    </location>
</feature>
<dbReference type="GO" id="GO:0015648">
    <property type="term" value="F:lipid-linked peptidoglycan transporter activity"/>
    <property type="evidence" value="ECO:0007669"/>
    <property type="project" value="UniProtKB-UniRule"/>
</dbReference>
<feature type="transmembrane region" description="Helical" evidence="10">
    <location>
        <begin position="383"/>
        <end position="404"/>
    </location>
</feature>
<dbReference type="HAMAP" id="MF_02078">
    <property type="entry name" value="MurJ_MviN"/>
    <property type="match status" value="1"/>
</dbReference>
<feature type="transmembrane region" description="Helical" evidence="10">
    <location>
        <begin position="137"/>
        <end position="154"/>
    </location>
</feature>
<feature type="transmembrane region" description="Helical" evidence="10">
    <location>
        <begin position="93"/>
        <end position="117"/>
    </location>
</feature>
<comment type="function">
    <text evidence="8 10 11">Involved in peptidoglycan biosynthesis. Transports lipid-linked peptidoglycan precursors from the inner to the outer leaflet of the cytoplasmic membrane.</text>
</comment>
<dbReference type="InterPro" id="IPR051050">
    <property type="entry name" value="Lipid_II_flippase_MurJ/MviN"/>
</dbReference>
<dbReference type="Pfam" id="PF03023">
    <property type="entry name" value="MurJ"/>
    <property type="match status" value="1"/>
</dbReference>
<comment type="subcellular location">
    <subcellularLocation>
        <location evidence="10">Cell inner membrane</location>
        <topology evidence="10">Multi-pass membrane protein</topology>
    </subcellularLocation>
    <subcellularLocation>
        <location evidence="1">Cell membrane</location>
        <topology evidence="1">Multi-pass membrane protein</topology>
    </subcellularLocation>
</comment>
<evidence type="ECO:0000256" key="6">
    <source>
        <dbReference type="ARBA" id="ARBA00022989"/>
    </source>
</evidence>
<evidence type="ECO:0000256" key="10">
    <source>
        <dbReference type="HAMAP-Rule" id="MF_02078"/>
    </source>
</evidence>
<comment type="pathway">
    <text evidence="10">Cell wall biogenesis; peptidoglycan biosynthesis.</text>
</comment>
<feature type="transmembrane region" description="Helical" evidence="10">
    <location>
        <begin position="309"/>
        <end position="329"/>
    </location>
</feature>
<feature type="transmembrane region" description="Helical" evidence="10">
    <location>
        <begin position="188"/>
        <end position="208"/>
    </location>
</feature>
<keyword evidence="6 10" id="KW-1133">Transmembrane helix</keyword>
<keyword evidence="10 11" id="KW-0961">Cell wall biogenesis/degradation</keyword>
<feature type="transmembrane region" description="Helical" evidence="10">
    <location>
        <begin position="474"/>
        <end position="498"/>
    </location>
</feature>
<evidence type="ECO:0000256" key="4">
    <source>
        <dbReference type="ARBA" id="ARBA00022960"/>
    </source>
</evidence>
<evidence type="ECO:0000256" key="1">
    <source>
        <dbReference type="ARBA" id="ARBA00004651"/>
    </source>
</evidence>